<organism evidence="1 2">
    <name type="scientific">Eumeta variegata</name>
    <name type="common">Bagworm moth</name>
    <name type="synonym">Eumeta japonica</name>
    <dbReference type="NCBI Taxonomy" id="151549"/>
    <lineage>
        <taxon>Eukaryota</taxon>
        <taxon>Metazoa</taxon>
        <taxon>Ecdysozoa</taxon>
        <taxon>Arthropoda</taxon>
        <taxon>Hexapoda</taxon>
        <taxon>Insecta</taxon>
        <taxon>Pterygota</taxon>
        <taxon>Neoptera</taxon>
        <taxon>Endopterygota</taxon>
        <taxon>Lepidoptera</taxon>
        <taxon>Glossata</taxon>
        <taxon>Ditrysia</taxon>
        <taxon>Tineoidea</taxon>
        <taxon>Psychidae</taxon>
        <taxon>Oiketicinae</taxon>
        <taxon>Eumeta</taxon>
    </lineage>
</organism>
<dbReference type="Proteomes" id="UP000299102">
    <property type="component" value="Unassembled WGS sequence"/>
</dbReference>
<accession>A0A4C1YPB3</accession>
<proteinExistence type="predicted"/>
<comment type="caution">
    <text evidence="1">The sequence shown here is derived from an EMBL/GenBank/DDBJ whole genome shotgun (WGS) entry which is preliminary data.</text>
</comment>
<evidence type="ECO:0008006" key="3">
    <source>
        <dbReference type="Google" id="ProtNLM"/>
    </source>
</evidence>
<name>A0A4C1YPB3_EUMVA</name>
<dbReference type="OrthoDB" id="407509at2759"/>
<dbReference type="EMBL" id="BGZK01001301">
    <property type="protein sequence ID" value="GBP76732.1"/>
    <property type="molecule type" value="Genomic_DNA"/>
</dbReference>
<evidence type="ECO:0000313" key="1">
    <source>
        <dbReference type="EMBL" id="GBP76732.1"/>
    </source>
</evidence>
<reference evidence="1 2" key="1">
    <citation type="journal article" date="2019" name="Commun. Biol.">
        <title>The bagworm genome reveals a unique fibroin gene that provides high tensile strength.</title>
        <authorList>
            <person name="Kono N."/>
            <person name="Nakamura H."/>
            <person name="Ohtoshi R."/>
            <person name="Tomita M."/>
            <person name="Numata K."/>
            <person name="Arakawa K."/>
        </authorList>
    </citation>
    <scope>NUCLEOTIDE SEQUENCE [LARGE SCALE GENOMIC DNA]</scope>
</reference>
<keyword evidence="2" id="KW-1185">Reference proteome</keyword>
<sequence>MLRSLYNNITMSLQVQNEEKPIQPQAGVKQGDGISSKLFTSMLKDSFKLLNCEGYDINMNDYFTHHLSANGLDTTAESMNAHGTMVGHFAEVSQ</sequence>
<protein>
    <recommendedName>
        <fullName evidence="3">Reverse transcriptase domain-containing protein</fullName>
    </recommendedName>
</protein>
<evidence type="ECO:0000313" key="2">
    <source>
        <dbReference type="Proteomes" id="UP000299102"/>
    </source>
</evidence>
<dbReference type="AlphaFoldDB" id="A0A4C1YPB3"/>
<gene>
    <name evidence="1" type="ORF">EVAR_11839_1</name>
</gene>